<reference evidence="2 3" key="1">
    <citation type="submission" date="2023-06" db="EMBL/GenBank/DDBJ databases">
        <title>Marinobacter azerbaijanicus a moderately halophilic, isolated from Urmia Lake in Azerbaijan region of Iran.</title>
        <authorList>
            <person name="Sanchez-Porro C."/>
            <person name="Aghdam E.M."/>
            <person name="Saheb S.M."/>
            <person name="Tarhriz V."/>
            <person name="Kazemi E."/>
            <person name="Ammozegar M.A."/>
            <person name="Ventosa A."/>
            <person name="Hejazi M.S."/>
        </authorList>
    </citation>
    <scope>NUCLEOTIDE SEQUENCE [LARGE SCALE GENOMIC DNA]</scope>
    <source>
        <strain evidence="2 3">TBZ242</strain>
    </source>
</reference>
<organism evidence="2 3">
    <name type="scientific">Marinobacter azerbaijanicus</name>
    <dbReference type="NCBI Taxonomy" id="3050455"/>
    <lineage>
        <taxon>Bacteria</taxon>
        <taxon>Pseudomonadati</taxon>
        <taxon>Pseudomonadota</taxon>
        <taxon>Gammaproteobacteria</taxon>
        <taxon>Pseudomonadales</taxon>
        <taxon>Marinobacteraceae</taxon>
        <taxon>Marinobacter</taxon>
    </lineage>
</organism>
<name>A0ABT7I7E3_9GAMM</name>
<protein>
    <submittedName>
        <fullName evidence="2">Uncharacterized protein</fullName>
    </submittedName>
</protein>
<dbReference type="RefSeq" id="WP_285387801.1">
    <property type="nucleotide sequence ID" value="NZ_JASSVS010000001.1"/>
</dbReference>
<keyword evidence="3" id="KW-1185">Reference proteome</keyword>
<feature type="chain" id="PRO_5046627063" evidence="1">
    <location>
        <begin position="20"/>
        <end position="245"/>
    </location>
</feature>
<keyword evidence="1" id="KW-0732">Signal</keyword>
<feature type="signal peptide" evidence="1">
    <location>
        <begin position="1"/>
        <end position="19"/>
    </location>
</feature>
<dbReference type="EMBL" id="JASSVS010000001">
    <property type="protein sequence ID" value="MDL0429570.1"/>
    <property type="molecule type" value="Genomic_DNA"/>
</dbReference>
<accession>A0ABT7I7E3</accession>
<comment type="caution">
    <text evidence="2">The sequence shown here is derived from an EMBL/GenBank/DDBJ whole genome shotgun (WGS) entry which is preliminary data.</text>
</comment>
<sequence length="245" mass="27397">MKTTALVIACFAPVLTASGAELRFSGTAAPLKGDRAIYEEHHLVEGECSDGLFRPNAQTVTYVRGDGDDQFAQKKLSYGDSLLRPNVNFRQPDFNEVMEITNRDGKELRIQWQTPGDDTETYTVEVTDSLVADAGFDHLVRQHWSAVTTGESVEFEFLAPTRGKAYEFELEPARDDRINAAFTFRIKPSGTILGFLVDPILLGYNADGMLTDYLGLTNIRKDRDANYTAHIRYTLETAPDCELTR</sequence>
<dbReference type="Proteomes" id="UP001227964">
    <property type="component" value="Unassembled WGS sequence"/>
</dbReference>
<evidence type="ECO:0000313" key="2">
    <source>
        <dbReference type="EMBL" id="MDL0429570.1"/>
    </source>
</evidence>
<gene>
    <name evidence="2" type="ORF">QPM17_00395</name>
</gene>
<evidence type="ECO:0000313" key="3">
    <source>
        <dbReference type="Proteomes" id="UP001227964"/>
    </source>
</evidence>
<evidence type="ECO:0000256" key="1">
    <source>
        <dbReference type="SAM" id="SignalP"/>
    </source>
</evidence>
<proteinExistence type="predicted"/>